<organism evidence="1 2">
    <name type="scientific">Zarea fungicola</name>
    <dbReference type="NCBI Taxonomy" id="93591"/>
    <lineage>
        <taxon>Eukaryota</taxon>
        <taxon>Fungi</taxon>
        <taxon>Dikarya</taxon>
        <taxon>Ascomycota</taxon>
        <taxon>Pezizomycotina</taxon>
        <taxon>Sordariomycetes</taxon>
        <taxon>Hypocreomycetidae</taxon>
        <taxon>Hypocreales</taxon>
        <taxon>Cordycipitaceae</taxon>
        <taxon>Zarea</taxon>
    </lineage>
</organism>
<sequence length="208" mass="21919">MRWYNVVAAFAAIGGIQAAAIERDTDAVGLKDRARVSNVGTTIAIVGGIAATNALGQAFFGHGDLIAEAWAAAIVDQLHPVGLAATSALWVDEIGQSGLICWTVDAVFTFAGPNAYANAANFANAAKNLLGKRGLDFSNSYTVYRSDIDLPANHTVFGIPFDSDANVEARNVGSCSNPGFDFTHNQNNAELCLPRSVSFPPKNSRKCL</sequence>
<evidence type="ECO:0000313" key="2">
    <source>
        <dbReference type="Proteomes" id="UP001143910"/>
    </source>
</evidence>
<proteinExistence type="predicted"/>
<accession>A0ACC1NMY9</accession>
<keyword evidence="2" id="KW-1185">Reference proteome</keyword>
<dbReference type="EMBL" id="JANJQO010000219">
    <property type="protein sequence ID" value="KAJ2980183.1"/>
    <property type="molecule type" value="Genomic_DNA"/>
</dbReference>
<evidence type="ECO:0000313" key="1">
    <source>
        <dbReference type="EMBL" id="KAJ2980183.1"/>
    </source>
</evidence>
<protein>
    <submittedName>
        <fullName evidence="1">Uncharacterized protein</fullName>
    </submittedName>
</protein>
<name>A0ACC1NMY9_9HYPO</name>
<dbReference type="Proteomes" id="UP001143910">
    <property type="component" value="Unassembled WGS sequence"/>
</dbReference>
<gene>
    <name evidence="1" type="ORF">NQ176_g2792</name>
</gene>
<comment type="caution">
    <text evidence="1">The sequence shown here is derived from an EMBL/GenBank/DDBJ whole genome shotgun (WGS) entry which is preliminary data.</text>
</comment>
<reference evidence="1" key="1">
    <citation type="submission" date="2022-08" db="EMBL/GenBank/DDBJ databases">
        <title>Genome Sequence of Lecanicillium fungicola.</title>
        <authorList>
            <person name="Buettner E."/>
        </authorList>
    </citation>
    <scope>NUCLEOTIDE SEQUENCE</scope>
    <source>
        <strain evidence="1">Babe33</strain>
    </source>
</reference>